<dbReference type="PaxDb" id="3708-A0A078I4X0"/>
<protein>
    <submittedName>
        <fullName evidence="2">BnaCnng11450D protein</fullName>
    </submittedName>
</protein>
<dbReference type="Proteomes" id="UP000028999">
    <property type="component" value="Unassembled WGS sequence"/>
</dbReference>
<feature type="compositionally biased region" description="Basic residues" evidence="1">
    <location>
        <begin position="96"/>
        <end position="105"/>
    </location>
</feature>
<organism evidence="2 3">
    <name type="scientific">Brassica napus</name>
    <name type="common">Rape</name>
    <dbReference type="NCBI Taxonomy" id="3708"/>
    <lineage>
        <taxon>Eukaryota</taxon>
        <taxon>Viridiplantae</taxon>
        <taxon>Streptophyta</taxon>
        <taxon>Embryophyta</taxon>
        <taxon>Tracheophyta</taxon>
        <taxon>Spermatophyta</taxon>
        <taxon>Magnoliopsida</taxon>
        <taxon>eudicotyledons</taxon>
        <taxon>Gunneridae</taxon>
        <taxon>Pentapetalae</taxon>
        <taxon>rosids</taxon>
        <taxon>malvids</taxon>
        <taxon>Brassicales</taxon>
        <taxon>Brassicaceae</taxon>
        <taxon>Brassiceae</taxon>
        <taxon>Brassica</taxon>
    </lineage>
</organism>
<accession>A0A078I4X0</accession>
<evidence type="ECO:0000313" key="3">
    <source>
        <dbReference type="Proteomes" id="UP000028999"/>
    </source>
</evidence>
<evidence type="ECO:0000256" key="1">
    <source>
        <dbReference type="SAM" id="MobiDB-lite"/>
    </source>
</evidence>
<name>A0A078I4X0_BRANA</name>
<dbReference type="AlphaFoldDB" id="A0A078I4X0"/>
<gene>
    <name evidence="2" type="primary">BnaCnng11450D</name>
    <name evidence="2" type="ORF">GSBRNA2T00080324001</name>
</gene>
<dbReference type="Gramene" id="CDY44534">
    <property type="protein sequence ID" value="CDY44534"/>
    <property type="gene ID" value="GSBRNA2T00080324001"/>
</dbReference>
<dbReference type="EMBL" id="LK032593">
    <property type="protein sequence ID" value="CDY44534.1"/>
    <property type="molecule type" value="Genomic_DNA"/>
</dbReference>
<proteinExistence type="predicted"/>
<keyword evidence="3" id="KW-1185">Reference proteome</keyword>
<feature type="region of interest" description="Disordered" evidence="1">
    <location>
        <begin position="77"/>
        <end position="105"/>
    </location>
</feature>
<feature type="region of interest" description="Disordered" evidence="1">
    <location>
        <begin position="1"/>
        <end position="29"/>
    </location>
</feature>
<feature type="compositionally biased region" description="Pro residues" evidence="1">
    <location>
        <begin position="1"/>
        <end position="10"/>
    </location>
</feature>
<sequence length="105" mass="11913">MKAFTPPPPETKAGDGGAKEAPTSRRLGRRRRSWISLHLPDSKLKLTSLLHHAKTLHTTASLLQPLSHHRCRFTPRVDDDSWELDQSSDKAVGDNRRRRSRVRAS</sequence>
<reference evidence="2 3" key="1">
    <citation type="journal article" date="2014" name="Science">
        <title>Plant genetics. Early allopolyploid evolution in the post-Neolithic Brassica napus oilseed genome.</title>
        <authorList>
            <person name="Chalhoub B."/>
            <person name="Denoeud F."/>
            <person name="Liu S."/>
            <person name="Parkin I.A."/>
            <person name="Tang H."/>
            <person name="Wang X."/>
            <person name="Chiquet J."/>
            <person name="Belcram H."/>
            <person name="Tong C."/>
            <person name="Samans B."/>
            <person name="Correa M."/>
            <person name="Da Silva C."/>
            <person name="Just J."/>
            <person name="Falentin C."/>
            <person name="Koh C.S."/>
            <person name="Le Clainche I."/>
            <person name="Bernard M."/>
            <person name="Bento P."/>
            <person name="Noel B."/>
            <person name="Labadie K."/>
            <person name="Alberti A."/>
            <person name="Charles M."/>
            <person name="Arnaud D."/>
            <person name="Guo H."/>
            <person name="Daviaud C."/>
            <person name="Alamery S."/>
            <person name="Jabbari K."/>
            <person name="Zhao M."/>
            <person name="Edger P.P."/>
            <person name="Chelaifa H."/>
            <person name="Tack D."/>
            <person name="Lassalle G."/>
            <person name="Mestiri I."/>
            <person name="Schnel N."/>
            <person name="Le Paslier M.C."/>
            <person name="Fan G."/>
            <person name="Renault V."/>
            <person name="Bayer P.E."/>
            <person name="Golicz A.A."/>
            <person name="Manoli S."/>
            <person name="Lee T.H."/>
            <person name="Thi V.H."/>
            <person name="Chalabi S."/>
            <person name="Hu Q."/>
            <person name="Fan C."/>
            <person name="Tollenaere R."/>
            <person name="Lu Y."/>
            <person name="Battail C."/>
            <person name="Shen J."/>
            <person name="Sidebottom C.H."/>
            <person name="Wang X."/>
            <person name="Canaguier A."/>
            <person name="Chauveau A."/>
            <person name="Berard A."/>
            <person name="Deniot G."/>
            <person name="Guan M."/>
            <person name="Liu Z."/>
            <person name="Sun F."/>
            <person name="Lim Y.P."/>
            <person name="Lyons E."/>
            <person name="Town C.D."/>
            <person name="Bancroft I."/>
            <person name="Wang X."/>
            <person name="Meng J."/>
            <person name="Ma J."/>
            <person name="Pires J.C."/>
            <person name="King G.J."/>
            <person name="Brunel D."/>
            <person name="Delourme R."/>
            <person name="Renard M."/>
            <person name="Aury J.M."/>
            <person name="Adams K.L."/>
            <person name="Batley J."/>
            <person name="Snowdon R.J."/>
            <person name="Tost J."/>
            <person name="Edwards D."/>
            <person name="Zhou Y."/>
            <person name="Hua W."/>
            <person name="Sharpe A.G."/>
            <person name="Paterson A.H."/>
            <person name="Guan C."/>
            <person name="Wincker P."/>
        </authorList>
    </citation>
    <scope>NUCLEOTIDE SEQUENCE [LARGE SCALE GENOMIC DNA]</scope>
    <source>
        <strain evidence="3">cv. Darmor-bzh</strain>
    </source>
</reference>
<evidence type="ECO:0000313" key="2">
    <source>
        <dbReference type="EMBL" id="CDY44534.1"/>
    </source>
</evidence>